<gene>
    <name evidence="1" type="ORF">GCM10022212_21050</name>
</gene>
<dbReference type="InterPro" id="IPR007922">
    <property type="entry name" value="DciA-like"/>
</dbReference>
<keyword evidence="2" id="KW-1185">Reference proteome</keyword>
<protein>
    <recommendedName>
        <fullName evidence="3">DUF721 domain-containing protein</fullName>
    </recommendedName>
</protein>
<dbReference type="Pfam" id="PF05258">
    <property type="entry name" value="DciA"/>
    <property type="match status" value="1"/>
</dbReference>
<proteinExistence type="predicted"/>
<reference evidence="2" key="1">
    <citation type="journal article" date="2019" name="Int. J. Syst. Evol. Microbiol.">
        <title>The Global Catalogue of Microorganisms (GCM) 10K type strain sequencing project: providing services to taxonomists for standard genome sequencing and annotation.</title>
        <authorList>
            <consortium name="The Broad Institute Genomics Platform"/>
            <consortium name="The Broad Institute Genome Sequencing Center for Infectious Disease"/>
            <person name="Wu L."/>
            <person name="Ma J."/>
        </authorList>
    </citation>
    <scope>NUCLEOTIDE SEQUENCE [LARGE SCALE GENOMIC DNA]</scope>
    <source>
        <strain evidence="2">JCM 16673</strain>
    </source>
</reference>
<evidence type="ECO:0008006" key="3">
    <source>
        <dbReference type="Google" id="ProtNLM"/>
    </source>
</evidence>
<dbReference type="EMBL" id="BAAAZE010000008">
    <property type="protein sequence ID" value="GAA4023429.1"/>
    <property type="molecule type" value="Genomic_DNA"/>
</dbReference>
<comment type="caution">
    <text evidence="1">The sequence shown here is derived from an EMBL/GenBank/DDBJ whole genome shotgun (WGS) entry which is preliminary data.</text>
</comment>
<dbReference type="RefSeq" id="WP_344763259.1">
    <property type="nucleotide sequence ID" value="NZ_BAAAZE010000008.1"/>
</dbReference>
<organism evidence="1 2">
    <name type="scientific">Actimicrobium antarcticum</name>
    <dbReference type="NCBI Taxonomy" id="1051899"/>
    <lineage>
        <taxon>Bacteria</taxon>
        <taxon>Pseudomonadati</taxon>
        <taxon>Pseudomonadota</taxon>
        <taxon>Betaproteobacteria</taxon>
        <taxon>Burkholderiales</taxon>
        <taxon>Oxalobacteraceae</taxon>
        <taxon>Actimicrobium</taxon>
    </lineage>
</organism>
<dbReference type="Proteomes" id="UP001501353">
    <property type="component" value="Unassembled WGS sequence"/>
</dbReference>
<evidence type="ECO:0000313" key="1">
    <source>
        <dbReference type="EMBL" id="GAA4023429.1"/>
    </source>
</evidence>
<evidence type="ECO:0000313" key="2">
    <source>
        <dbReference type="Proteomes" id="UP001501353"/>
    </source>
</evidence>
<name>A0ABP7TB20_9BURK</name>
<sequence>MLRPSTFVPAKKGLRYVPTSRGATDFLQVHDKLAALMPSITRMATLQHDCAETLPSMFSACGVLQFESGQLVLSTPNAAIASKLKQQLPKLQEALQKRGWQVSAIRLKVQVGKTLDKPPIVKQLRLPDPALSALMELETTLENTPRNATLLAAISVMVKRRRT</sequence>
<accession>A0ABP7TB20</accession>